<evidence type="ECO:0000256" key="1">
    <source>
        <dbReference type="ARBA" id="ARBA00022679"/>
    </source>
</evidence>
<gene>
    <name evidence="5" type="ORF">Q3982_03565</name>
</gene>
<dbReference type="AlphaFoldDB" id="A0AA43U5Y2"/>
<dbReference type="SUPFAM" id="SSF69593">
    <property type="entry name" value="Glycerol-3-phosphate (1)-acyltransferase"/>
    <property type="match status" value="1"/>
</dbReference>
<dbReference type="EMBL" id="JAUMVS010000043">
    <property type="protein sequence ID" value="MDO4841738.1"/>
    <property type="molecule type" value="Genomic_DNA"/>
</dbReference>
<dbReference type="SMART" id="SM00563">
    <property type="entry name" value="PlsC"/>
    <property type="match status" value="1"/>
</dbReference>
<keyword evidence="6" id="KW-1185">Reference proteome</keyword>
<dbReference type="GO" id="GO:0006654">
    <property type="term" value="P:phosphatidic acid biosynthetic process"/>
    <property type="evidence" value="ECO:0007669"/>
    <property type="project" value="TreeGrafter"/>
</dbReference>
<evidence type="ECO:0000259" key="4">
    <source>
        <dbReference type="SMART" id="SM00563"/>
    </source>
</evidence>
<keyword evidence="2 5" id="KW-0012">Acyltransferase</keyword>
<keyword evidence="1" id="KW-0808">Transferase</keyword>
<organism evidence="5 6">
    <name type="scientific">Phoenicibacter congonensis</name>
    <dbReference type="NCBI Taxonomy" id="1944646"/>
    <lineage>
        <taxon>Bacteria</taxon>
        <taxon>Bacillati</taxon>
        <taxon>Actinomycetota</taxon>
        <taxon>Coriobacteriia</taxon>
        <taxon>Eggerthellales</taxon>
        <taxon>Eggerthellaceae</taxon>
        <taxon>Phoenicibacter</taxon>
    </lineage>
</organism>
<keyword evidence="3" id="KW-0812">Transmembrane</keyword>
<name>A0AA43U5Y2_9ACTN</name>
<keyword evidence="3" id="KW-1133">Transmembrane helix</keyword>
<dbReference type="InterPro" id="IPR002123">
    <property type="entry name" value="Plipid/glycerol_acylTrfase"/>
</dbReference>
<accession>A0AA43U5Y2</accession>
<feature type="domain" description="Phospholipid/glycerol acyltransferase" evidence="4">
    <location>
        <begin position="68"/>
        <end position="186"/>
    </location>
</feature>
<evidence type="ECO:0000313" key="5">
    <source>
        <dbReference type="EMBL" id="MDO4841738.1"/>
    </source>
</evidence>
<proteinExistence type="predicted"/>
<evidence type="ECO:0000313" key="6">
    <source>
        <dbReference type="Proteomes" id="UP001168575"/>
    </source>
</evidence>
<dbReference type="CDD" id="cd07989">
    <property type="entry name" value="LPLAT_AGPAT-like"/>
    <property type="match status" value="1"/>
</dbReference>
<dbReference type="Proteomes" id="UP001168575">
    <property type="component" value="Unassembled WGS sequence"/>
</dbReference>
<comment type="caution">
    <text evidence="5">The sequence shown here is derived from an EMBL/GenBank/DDBJ whole genome shotgun (WGS) entry which is preliminary data.</text>
</comment>
<evidence type="ECO:0000256" key="3">
    <source>
        <dbReference type="SAM" id="Phobius"/>
    </source>
</evidence>
<sequence>MLRTEEMFDLPLDGEFNTDKEGNVIKRRITKWFSWLAFIICGFVFKIAFRYKIINKHYVTDLKDKTGCIIVGNHESYLDAVFMFLCARPQRCPRIVARENLFVGKSAIVRQILSRAGAFPISRDSADRTALKRAAKMLKRKEVVCIMPEGTRRGRGTADLSLHSGFVFIAKMGGDVPIIPCAFRNVGNIKRKGERLRFPKVELEFGEPIYFSDFSDFDKKDRMEICSWYVMREVFAIKNKCKPQEVDMKALFPNDTDYSDVPEVANFEVHHTTQEILDACKS</sequence>
<evidence type="ECO:0000256" key="2">
    <source>
        <dbReference type="ARBA" id="ARBA00023315"/>
    </source>
</evidence>
<feature type="transmembrane region" description="Helical" evidence="3">
    <location>
        <begin position="32"/>
        <end position="49"/>
    </location>
</feature>
<protein>
    <submittedName>
        <fullName evidence="5">Lysophospholipid acyltransferase family protein</fullName>
    </submittedName>
</protein>
<dbReference type="Pfam" id="PF01553">
    <property type="entry name" value="Acyltransferase"/>
    <property type="match status" value="1"/>
</dbReference>
<dbReference type="PANTHER" id="PTHR10434">
    <property type="entry name" value="1-ACYL-SN-GLYCEROL-3-PHOSPHATE ACYLTRANSFERASE"/>
    <property type="match status" value="1"/>
</dbReference>
<reference evidence="5" key="1">
    <citation type="submission" date="2023-07" db="EMBL/GenBank/DDBJ databases">
        <title>Between Cages and Wild: Unraveling the Impact of Captivity on Animal Microbiomes and Antimicrobial Resistance.</title>
        <authorList>
            <person name="Schmartz G.P."/>
            <person name="Rehner J."/>
            <person name="Schuff M.J."/>
            <person name="Becker S.L."/>
            <person name="Kravczyk M."/>
            <person name="Gurevich A."/>
            <person name="Francke R."/>
            <person name="Mueller R."/>
            <person name="Keller V."/>
            <person name="Keller A."/>
        </authorList>
    </citation>
    <scope>NUCLEOTIDE SEQUENCE</scope>
    <source>
        <strain evidence="5">S12M_St_49</strain>
    </source>
</reference>
<dbReference type="GO" id="GO:0003841">
    <property type="term" value="F:1-acylglycerol-3-phosphate O-acyltransferase activity"/>
    <property type="evidence" value="ECO:0007669"/>
    <property type="project" value="TreeGrafter"/>
</dbReference>
<keyword evidence="3" id="KW-0472">Membrane</keyword>
<dbReference type="PANTHER" id="PTHR10434:SF11">
    <property type="entry name" value="1-ACYL-SN-GLYCEROL-3-PHOSPHATE ACYLTRANSFERASE"/>
    <property type="match status" value="1"/>
</dbReference>